<reference evidence="3" key="2">
    <citation type="submission" date="2018-02" db="UniProtKB">
        <authorList>
            <consortium name="EnsemblPlants"/>
        </authorList>
    </citation>
    <scope>IDENTIFICATION</scope>
    <source>
        <strain evidence="3">Williams 82</strain>
    </source>
</reference>
<sequence>MSRRSGSKQQPDSRCPTPPSVAPSPAGRGRGRGRGHGESSSIPTPSPVNAPSTPPPASTIDVPCGTAPLRVVSPSLAAESESFTSAVEMQPSPLSSRKAVRFSERPGFDLVGRKIKVRANHFQVQVTEQDLFHYDVHNLNHLIHAFHS</sequence>
<evidence type="ECO:0000256" key="1">
    <source>
        <dbReference type="SAM" id="MobiDB-lite"/>
    </source>
</evidence>
<dbReference type="AlphaFoldDB" id="A0A0R0J7C9"/>
<reference evidence="2" key="3">
    <citation type="submission" date="2018-07" db="EMBL/GenBank/DDBJ databases">
        <title>WGS assembly of Glycine max.</title>
        <authorList>
            <person name="Schmutz J."/>
            <person name="Cannon S."/>
            <person name="Schlueter J."/>
            <person name="Ma J."/>
            <person name="Mitros T."/>
            <person name="Nelson W."/>
            <person name="Hyten D."/>
            <person name="Song Q."/>
            <person name="Thelen J."/>
            <person name="Cheng J."/>
            <person name="Xu D."/>
            <person name="Hellsten U."/>
            <person name="May G."/>
            <person name="Yu Y."/>
            <person name="Sakurai T."/>
            <person name="Umezawa T."/>
            <person name="Bhattacharyya M."/>
            <person name="Sandhu D."/>
            <person name="Valliyodan B."/>
            <person name="Lindquist E."/>
            <person name="Peto M."/>
            <person name="Grant D."/>
            <person name="Shu S."/>
            <person name="Goodstein D."/>
            <person name="Barry K."/>
            <person name="Futrell-Griggs M."/>
            <person name="Abernathy B."/>
            <person name="Du J."/>
            <person name="Tian Z."/>
            <person name="Zhu L."/>
            <person name="Gill N."/>
            <person name="Joshi T."/>
            <person name="Libault M."/>
            <person name="Sethuraman A."/>
            <person name="Zhang X."/>
            <person name="Shinozaki K."/>
            <person name="Nguyen H."/>
            <person name="Wing R."/>
            <person name="Cregan P."/>
            <person name="Specht J."/>
            <person name="Grimwood J."/>
            <person name="Rokhsar D."/>
            <person name="Stacey G."/>
            <person name="Shoemaker R."/>
            <person name="Jackson S."/>
        </authorList>
    </citation>
    <scope>NUCLEOTIDE SEQUENCE</scope>
    <source>
        <tissue evidence="2">Callus</tissue>
    </source>
</reference>
<dbReference type="Proteomes" id="UP000008827">
    <property type="component" value="Chromosome 7"/>
</dbReference>
<evidence type="ECO:0008006" key="5">
    <source>
        <dbReference type="Google" id="ProtNLM"/>
    </source>
</evidence>
<feature type="region of interest" description="Disordered" evidence="1">
    <location>
        <begin position="1"/>
        <end position="100"/>
    </location>
</feature>
<gene>
    <name evidence="2" type="ORF">GLYMA_07G231600</name>
</gene>
<evidence type="ECO:0000313" key="2">
    <source>
        <dbReference type="EMBL" id="KRH50604.1"/>
    </source>
</evidence>
<protein>
    <recommendedName>
        <fullName evidence="5">Protein argonaute N-terminal domain-containing protein</fullName>
    </recommendedName>
</protein>
<accession>A0A0R0J7C9</accession>
<feature type="compositionally biased region" description="Polar residues" evidence="1">
    <location>
        <begin position="81"/>
        <end position="95"/>
    </location>
</feature>
<proteinExistence type="predicted"/>
<evidence type="ECO:0000313" key="4">
    <source>
        <dbReference type="Proteomes" id="UP000008827"/>
    </source>
</evidence>
<dbReference type="EMBL" id="CM000840">
    <property type="protein sequence ID" value="KRH50604.1"/>
    <property type="molecule type" value="Genomic_DNA"/>
</dbReference>
<dbReference type="InParanoid" id="A0A0R0J7C9"/>
<dbReference type="EnsemblPlants" id="KRH50604">
    <property type="protein sequence ID" value="KRH50604"/>
    <property type="gene ID" value="GLYMA_07G231600"/>
</dbReference>
<reference evidence="2 3" key="1">
    <citation type="journal article" date="2010" name="Nature">
        <title>Genome sequence of the palaeopolyploid soybean.</title>
        <authorList>
            <person name="Schmutz J."/>
            <person name="Cannon S.B."/>
            <person name="Schlueter J."/>
            <person name="Ma J."/>
            <person name="Mitros T."/>
            <person name="Nelson W."/>
            <person name="Hyten D.L."/>
            <person name="Song Q."/>
            <person name="Thelen J.J."/>
            <person name="Cheng J."/>
            <person name="Xu D."/>
            <person name="Hellsten U."/>
            <person name="May G.D."/>
            <person name="Yu Y."/>
            <person name="Sakurai T."/>
            <person name="Umezawa T."/>
            <person name="Bhattacharyya M.K."/>
            <person name="Sandhu D."/>
            <person name="Valliyodan B."/>
            <person name="Lindquist E."/>
            <person name="Peto M."/>
            <person name="Grant D."/>
            <person name="Shu S."/>
            <person name="Goodstein D."/>
            <person name="Barry K."/>
            <person name="Futrell-Griggs M."/>
            <person name="Abernathy B."/>
            <person name="Du J."/>
            <person name="Tian Z."/>
            <person name="Zhu L."/>
            <person name="Gill N."/>
            <person name="Joshi T."/>
            <person name="Libault M."/>
            <person name="Sethuraman A."/>
            <person name="Zhang X.-C."/>
            <person name="Shinozaki K."/>
            <person name="Nguyen H.T."/>
            <person name="Wing R.A."/>
            <person name="Cregan P."/>
            <person name="Specht J."/>
            <person name="Grimwood J."/>
            <person name="Rokhsar D."/>
            <person name="Stacey G."/>
            <person name="Shoemaker R.C."/>
            <person name="Jackson S.A."/>
        </authorList>
    </citation>
    <scope>NUCLEOTIDE SEQUENCE</scope>
    <source>
        <strain evidence="3">cv. Williams 82</strain>
        <tissue evidence="2">Callus</tissue>
    </source>
</reference>
<name>A0A0R0J7C9_SOYBN</name>
<keyword evidence="4" id="KW-1185">Reference proteome</keyword>
<dbReference type="Gramene" id="KRH50604">
    <property type="protein sequence ID" value="KRH50604"/>
    <property type="gene ID" value="GLYMA_07G231600"/>
</dbReference>
<dbReference type="STRING" id="3847.A0A0R0J7C9"/>
<feature type="compositionally biased region" description="Pro residues" evidence="1">
    <location>
        <begin position="44"/>
        <end position="57"/>
    </location>
</feature>
<evidence type="ECO:0000313" key="3">
    <source>
        <dbReference type="EnsemblPlants" id="KRH50604"/>
    </source>
</evidence>
<organism evidence="2">
    <name type="scientific">Glycine max</name>
    <name type="common">Soybean</name>
    <name type="synonym">Glycine hispida</name>
    <dbReference type="NCBI Taxonomy" id="3847"/>
    <lineage>
        <taxon>Eukaryota</taxon>
        <taxon>Viridiplantae</taxon>
        <taxon>Streptophyta</taxon>
        <taxon>Embryophyta</taxon>
        <taxon>Tracheophyta</taxon>
        <taxon>Spermatophyta</taxon>
        <taxon>Magnoliopsida</taxon>
        <taxon>eudicotyledons</taxon>
        <taxon>Gunneridae</taxon>
        <taxon>Pentapetalae</taxon>
        <taxon>rosids</taxon>
        <taxon>fabids</taxon>
        <taxon>Fabales</taxon>
        <taxon>Fabaceae</taxon>
        <taxon>Papilionoideae</taxon>
        <taxon>50 kb inversion clade</taxon>
        <taxon>NPAAA clade</taxon>
        <taxon>indigoferoid/millettioid clade</taxon>
        <taxon>Phaseoleae</taxon>
        <taxon>Glycine</taxon>
        <taxon>Glycine subgen. Soja</taxon>
    </lineage>
</organism>